<evidence type="ECO:0000256" key="4">
    <source>
        <dbReference type="ARBA" id="ARBA00035174"/>
    </source>
</evidence>
<dbReference type="RefSeq" id="WP_130153147.1">
    <property type="nucleotide sequence ID" value="NZ_SCFB01000001.1"/>
</dbReference>
<evidence type="ECO:0000256" key="1">
    <source>
        <dbReference type="ARBA" id="ARBA00008760"/>
    </source>
</evidence>
<sequence>MARRCEVTGKGVLTGNNVSHANNKTRRRFLPNLQETSLMSETLGRMVRLRLTTTGIRTIEFHGGLDAFLTRTAASKLGPKVAALKKTIMLRAAAKAAS</sequence>
<evidence type="ECO:0000256" key="3">
    <source>
        <dbReference type="ARBA" id="ARBA00023274"/>
    </source>
</evidence>
<dbReference type="InterPro" id="IPR001383">
    <property type="entry name" value="Ribosomal_bL28_bact-type"/>
</dbReference>
<evidence type="ECO:0000256" key="5">
    <source>
        <dbReference type="HAMAP-Rule" id="MF_00373"/>
    </source>
</evidence>
<keyword evidence="3 5" id="KW-0687">Ribonucleoprotein</keyword>
<reference evidence="6 7" key="1">
    <citation type="submission" date="2018-10" db="EMBL/GenBank/DDBJ databases">
        <title>An updated phylogeny of the Alphaproteobacteria reveals that the parasitic Rickettsiales and Holosporales have independent origins.</title>
        <authorList>
            <person name="Munoz-Gomez S.A."/>
            <person name="Hess S."/>
            <person name="Burger G."/>
            <person name="Lang B.F."/>
            <person name="Susko E."/>
            <person name="Slamovits C.H."/>
            <person name="Roger A.J."/>
        </authorList>
    </citation>
    <scope>NUCLEOTIDE SEQUENCE [LARGE SCALE GENOMIC DNA]</scope>
    <source>
        <strain evidence="6">HOLO01</strain>
    </source>
</reference>
<evidence type="ECO:0000313" key="7">
    <source>
        <dbReference type="Proteomes" id="UP000293550"/>
    </source>
</evidence>
<dbReference type="AlphaFoldDB" id="A0A4Q7DLI1"/>
<dbReference type="PANTHER" id="PTHR13528">
    <property type="entry name" value="39S RIBOSOMAL PROTEIN L28, MITOCHONDRIAL"/>
    <property type="match status" value="1"/>
</dbReference>
<dbReference type="InterPro" id="IPR026569">
    <property type="entry name" value="Ribosomal_bL28"/>
</dbReference>
<evidence type="ECO:0000313" key="6">
    <source>
        <dbReference type="EMBL" id="RZI47034.1"/>
    </source>
</evidence>
<comment type="caution">
    <text evidence="6">The sequence shown here is derived from an EMBL/GenBank/DDBJ whole genome shotgun (WGS) entry which is preliminary data.</text>
</comment>
<dbReference type="Proteomes" id="UP000293550">
    <property type="component" value="Unassembled WGS sequence"/>
</dbReference>
<dbReference type="HAMAP" id="MF_00373">
    <property type="entry name" value="Ribosomal_bL28"/>
    <property type="match status" value="1"/>
</dbReference>
<dbReference type="SUPFAM" id="SSF143800">
    <property type="entry name" value="L28p-like"/>
    <property type="match status" value="1"/>
</dbReference>
<dbReference type="GO" id="GO:0003735">
    <property type="term" value="F:structural constituent of ribosome"/>
    <property type="evidence" value="ECO:0007669"/>
    <property type="project" value="InterPro"/>
</dbReference>
<dbReference type="EMBL" id="SCFB01000001">
    <property type="protein sequence ID" value="RZI47034.1"/>
    <property type="molecule type" value="Genomic_DNA"/>
</dbReference>
<dbReference type="InterPro" id="IPR037147">
    <property type="entry name" value="Ribosomal_bL28_sf"/>
</dbReference>
<dbReference type="Pfam" id="PF00830">
    <property type="entry name" value="Ribosomal_L28"/>
    <property type="match status" value="1"/>
</dbReference>
<dbReference type="Gene3D" id="2.30.170.40">
    <property type="entry name" value="Ribosomal protein L28/L24"/>
    <property type="match status" value="1"/>
</dbReference>
<dbReference type="GO" id="GO:0006412">
    <property type="term" value="P:translation"/>
    <property type="evidence" value="ECO:0007669"/>
    <property type="project" value="UniProtKB-UniRule"/>
</dbReference>
<dbReference type="OrthoDB" id="9805609at2"/>
<dbReference type="InterPro" id="IPR034704">
    <property type="entry name" value="Ribosomal_bL28/bL31-like_sf"/>
</dbReference>
<comment type="similarity">
    <text evidence="1 5">Belongs to the bacterial ribosomal protein bL28 family.</text>
</comment>
<organism evidence="6 7">
    <name type="scientific">Candidatus Finniella inopinata</name>
    <dbReference type="NCBI Taxonomy" id="1696036"/>
    <lineage>
        <taxon>Bacteria</taxon>
        <taxon>Pseudomonadati</taxon>
        <taxon>Pseudomonadota</taxon>
        <taxon>Alphaproteobacteria</taxon>
        <taxon>Holosporales</taxon>
        <taxon>Candidatus Paracaedibacteraceae</taxon>
        <taxon>Candidatus Finniella</taxon>
    </lineage>
</organism>
<dbReference type="PANTHER" id="PTHR13528:SF2">
    <property type="entry name" value="LARGE RIBOSOMAL SUBUNIT PROTEIN BL28M"/>
    <property type="match status" value="1"/>
</dbReference>
<dbReference type="NCBIfam" id="TIGR00009">
    <property type="entry name" value="L28"/>
    <property type="match status" value="1"/>
</dbReference>
<keyword evidence="2 5" id="KW-0689">Ribosomal protein</keyword>
<evidence type="ECO:0000256" key="2">
    <source>
        <dbReference type="ARBA" id="ARBA00022980"/>
    </source>
</evidence>
<dbReference type="GO" id="GO:0022625">
    <property type="term" value="C:cytosolic large ribosomal subunit"/>
    <property type="evidence" value="ECO:0007669"/>
    <property type="project" value="TreeGrafter"/>
</dbReference>
<protein>
    <recommendedName>
        <fullName evidence="4 5">Large ribosomal subunit protein bL28</fullName>
    </recommendedName>
</protein>
<accession>A0A4Q7DLI1</accession>
<keyword evidence="7" id="KW-1185">Reference proteome</keyword>
<name>A0A4Q7DLI1_9PROT</name>
<gene>
    <name evidence="5" type="primary">rpmB</name>
    <name evidence="6" type="ORF">EQU50_00140</name>
</gene>
<proteinExistence type="inferred from homology"/>